<dbReference type="Gene3D" id="3.30.70.270">
    <property type="match status" value="1"/>
</dbReference>
<dbReference type="InterPro" id="IPR029787">
    <property type="entry name" value="Nucleotide_cyclase"/>
</dbReference>
<proteinExistence type="predicted"/>
<accession>A0ABR6WWK3</accession>
<dbReference type="Proteomes" id="UP000603234">
    <property type="component" value="Unassembled WGS sequence"/>
</dbReference>
<dbReference type="InterPro" id="IPR000160">
    <property type="entry name" value="GGDEF_dom"/>
</dbReference>
<name>A0ABR6WWK3_9FIRM</name>
<evidence type="ECO:0000313" key="5">
    <source>
        <dbReference type="Proteomes" id="UP000603234"/>
    </source>
</evidence>
<keyword evidence="2" id="KW-1133">Transmembrane helix</keyword>
<feature type="coiled-coil region" evidence="1">
    <location>
        <begin position="209"/>
        <end position="239"/>
    </location>
</feature>
<dbReference type="RefSeq" id="WP_186842829.1">
    <property type="nucleotide sequence ID" value="NZ_WJBC01000016.1"/>
</dbReference>
<evidence type="ECO:0000256" key="2">
    <source>
        <dbReference type="SAM" id="Phobius"/>
    </source>
</evidence>
<sequence>MSRVQKTIKDLFYISVADDYRDELSTTISQTNIDRVVLFSRIFVFWELAMIIFSWLFKGRDLFVQPGIYYFAMYLVLLVAASASAIMFNGMKKNIDQHVRGIQAVTIIFSISILSWCAGISLLDQISYGQIVIYIGAIISLAVIPLFQPYILLLIYTLVQAAFILLISLFQPSGNIVFGNIANSTLILILAVVISRMRFKDCVSIFENGKKLEQKSQELETVNKELKQANEKLKLLSQRDGLTHIFNRSMFDKSMKLEWRSCRKNRLPLSLIMVDIDFFKSLNDSFGHQIGDHCLQQVADVLVFCANRSRDVVSRYGGDEFAVILPQTDQDGAMTIANKLRENVSKLVISGIDSQACQSITISIGVCCVVPSENSSSEDLIKNADQALYEAKKIRNSIHFQSIDVIDVNVI</sequence>
<feature type="transmembrane region" description="Helical" evidence="2">
    <location>
        <begin position="151"/>
        <end position="170"/>
    </location>
</feature>
<dbReference type="InterPro" id="IPR050469">
    <property type="entry name" value="Diguanylate_Cyclase"/>
</dbReference>
<feature type="transmembrane region" description="Helical" evidence="2">
    <location>
        <begin position="68"/>
        <end position="89"/>
    </location>
</feature>
<feature type="transmembrane region" description="Helical" evidence="2">
    <location>
        <begin position="128"/>
        <end position="144"/>
    </location>
</feature>
<protein>
    <submittedName>
        <fullName evidence="4">Diguanylate cyclase</fullName>
    </submittedName>
</protein>
<comment type="caution">
    <text evidence="4">The sequence shown here is derived from an EMBL/GenBank/DDBJ whole genome shotgun (WGS) entry which is preliminary data.</text>
</comment>
<evidence type="ECO:0000313" key="4">
    <source>
        <dbReference type="EMBL" id="MBC3804945.1"/>
    </source>
</evidence>
<dbReference type="Pfam" id="PF00990">
    <property type="entry name" value="GGDEF"/>
    <property type="match status" value="1"/>
</dbReference>
<evidence type="ECO:0000256" key="1">
    <source>
        <dbReference type="SAM" id="Coils"/>
    </source>
</evidence>
<gene>
    <name evidence="4" type="ORF">GH808_10935</name>
</gene>
<organism evidence="4 5">
    <name type="scientific">Acetobacterium fimetarium</name>
    <dbReference type="NCBI Taxonomy" id="52691"/>
    <lineage>
        <taxon>Bacteria</taxon>
        <taxon>Bacillati</taxon>
        <taxon>Bacillota</taxon>
        <taxon>Clostridia</taxon>
        <taxon>Eubacteriales</taxon>
        <taxon>Eubacteriaceae</taxon>
        <taxon>Acetobacterium</taxon>
    </lineage>
</organism>
<dbReference type="PROSITE" id="PS50887">
    <property type="entry name" value="GGDEF"/>
    <property type="match status" value="1"/>
</dbReference>
<dbReference type="InterPro" id="IPR043128">
    <property type="entry name" value="Rev_trsase/Diguanyl_cyclase"/>
</dbReference>
<keyword evidence="1" id="KW-0175">Coiled coil</keyword>
<keyword evidence="5" id="KW-1185">Reference proteome</keyword>
<feature type="transmembrane region" description="Helical" evidence="2">
    <location>
        <begin position="36"/>
        <end position="56"/>
    </location>
</feature>
<feature type="domain" description="GGDEF" evidence="3">
    <location>
        <begin position="267"/>
        <end position="403"/>
    </location>
</feature>
<dbReference type="NCBIfam" id="TIGR00254">
    <property type="entry name" value="GGDEF"/>
    <property type="match status" value="1"/>
</dbReference>
<evidence type="ECO:0000259" key="3">
    <source>
        <dbReference type="PROSITE" id="PS50887"/>
    </source>
</evidence>
<dbReference type="SMART" id="SM00267">
    <property type="entry name" value="GGDEF"/>
    <property type="match status" value="1"/>
</dbReference>
<dbReference type="SUPFAM" id="SSF55073">
    <property type="entry name" value="Nucleotide cyclase"/>
    <property type="match status" value="1"/>
</dbReference>
<dbReference type="EMBL" id="WJBC01000016">
    <property type="protein sequence ID" value="MBC3804945.1"/>
    <property type="molecule type" value="Genomic_DNA"/>
</dbReference>
<dbReference type="CDD" id="cd01949">
    <property type="entry name" value="GGDEF"/>
    <property type="match status" value="1"/>
</dbReference>
<dbReference type="PANTHER" id="PTHR45138:SF9">
    <property type="entry name" value="DIGUANYLATE CYCLASE DGCM-RELATED"/>
    <property type="match status" value="1"/>
</dbReference>
<keyword evidence="2" id="KW-0472">Membrane</keyword>
<dbReference type="PANTHER" id="PTHR45138">
    <property type="entry name" value="REGULATORY COMPONENTS OF SENSORY TRANSDUCTION SYSTEM"/>
    <property type="match status" value="1"/>
</dbReference>
<reference evidence="4 5" key="1">
    <citation type="journal article" date="2020" name="mSystems">
        <title>Defining Genomic and Predicted Metabolic Features of the Acetobacterium Genus.</title>
        <authorList>
            <person name="Ross D.E."/>
            <person name="Marshall C.W."/>
            <person name="Gulliver D."/>
            <person name="May H.D."/>
            <person name="Norman R.S."/>
        </authorList>
    </citation>
    <scope>NUCLEOTIDE SEQUENCE [LARGE SCALE GENOMIC DNA]</scope>
    <source>
        <strain evidence="4 5">DSM 8238</strain>
    </source>
</reference>
<keyword evidence="2" id="KW-0812">Transmembrane</keyword>
<feature type="transmembrane region" description="Helical" evidence="2">
    <location>
        <begin position="176"/>
        <end position="194"/>
    </location>
</feature>
<feature type="transmembrane region" description="Helical" evidence="2">
    <location>
        <begin position="101"/>
        <end position="122"/>
    </location>
</feature>